<dbReference type="SUPFAM" id="SSF46785">
    <property type="entry name" value="Winged helix' DNA-binding domain"/>
    <property type="match status" value="1"/>
</dbReference>
<dbReference type="PANTHER" id="PTHR30537">
    <property type="entry name" value="HTH-TYPE TRANSCRIPTIONAL REGULATOR"/>
    <property type="match status" value="1"/>
</dbReference>
<accession>Q0F0J5</accession>
<protein>
    <submittedName>
        <fullName evidence="6">Transcriptional regulator, LysR family protein</fullName>
    </submittedName>
</protein>
<evidence type="ECO:0000256" key="2">
    <source>
        <dbReference type="ARBA" id="ARBA00023015"/>
    </source>
</evidence>
<dbReference type="InterPro" id="IPR005119">
    <property type="entry name" value="LysR_subst-bd"/>
</dbReference>
<keyword evidence="7" id="KW-1185">Reference proteome</keyword>
<evidence type="ECO:0000313" key="6">
    <source>
        <dbReference type="EMBL" id="EAU55033.1"/>
    </source>
</evidence>
<dbReference type="STRING" id="314344.AL013_11075"/>
<dbReference type="InterPro" id="IPR036390">
    <property type="entry name" value="WH_DNA-bd_sf"/>
</dbReference>
<feature type="domain" description="HTH lysR-type" evidence="5">
    <location>
        <begin position="1"/>
        <end position="58"/>
    </location>
</feature>
<dbReference type="Gene3D" id="1.10.10.10">
    <property type="entry name" value="Winged helix-like DNA-binding domain superfamily/Winged helix DNA-binding domain"/>
    <property type="match status" value="1"/>
</dbReference>
<proteinExistence type="inferred from homology"/>
<dbReference type="GO" id="GO:0043565">
    <property type="term" value="F:sequence-specific DNA binding"/>
    <property type="evidence" value="ECO:0007669"/>
    <property type="project" value="TreeGrafter"/>
</dbReference>
<evidence type="ECO:0000259" key="5">
    <source>
        <dbReference type="PROSITE" id="PS50931"/>
    </source>
</evidence>
<organism evidence="6 7">
    <name type="scientific">Mariprofundus ferrooxydans PV-1</name>
    <dbReference type="NCBI Taxonomy" id="314345"/>
    <lineage>
        <taxon>Bacteria</taxon>
        <taxon>Pseudomonadati</taxon>
        <taxon>Pseudomonadota</taxon>
        <taxon>Candidatius Mariprofundia</taxon>
        <taxon>Mariprofundales</taxon>
        <taxon>Mariprofundaceae</taxon>
        <taxon>Mariprofundus</taxon>
    </lineage>
</organism>
<dbReference type="Gene3D" id="3.40.190.290">
    <property type="match status" value="1"/>
</dbReference>
<evidence type="ECO:0000313" key="7">
    <source>
        <dbReference type="Proteomes" id="UP000005297"/>
    </source>
</evidence>
<evidence type="ECO:0000256" key="1">
    <source>
        <dbReference type="ARBA" id="ARBA00009437"/>
    </source>
</evidence>
<dbReference type="AlphaFoldDB" id="Q0F0J5"/>
<sequence length="295" mass="32805">MNWDDLRLFLAVAREGSISGGARKLGVQHSTVSRRMQTLETKLGVRLIERKKSGYELTPAGESLKIAACRMEHEVLEVDGFLGGRDNRLIGELRVSAISSMASGILMPMFAKFSRNNPDVDLHVLVSNKNISLVERDADVAIRLTNTPSDALIGTQLATVSSTIYASHRYLDQLRSEGGKPKWLGVSCCAFHQSWTKKSAAGQRHNFFVDDALLTTAALKQHMGLAYLPCFIGDSEPELARYCAPDPQMNLGLWLLFHPDLKRTARVLAFRDHMIHEVKLQTALLTGKRPEQLHT</sequence>
<dbReference type="PROSITE" id="PS50931">
    <property type="entry name" value="HTH_LYSR"/>
    <property type="match status" value="1"/>
</dbReference>
<dbReference type="HOGENOM" id="CLU_039613_2_1_0"/>
<gene>
    <name evidence="6" type="ORF">SPV1_06809</name>
</gene>
<dbReference type="InterPro" id="IPR058163">
    <property type="entry name" value="LysR-type_TF_proteobact-type"/>
</dbReference>
<dbReference type="EMBL" id="AATS01000004">
    <property type="protein sequence ID" value="EAU55033.1"/>
    <property type="molecule type" value="Genomic_DNA"/>
</dbReference>
<comment type="similarity">
    <text evidence="1">Belongs to the LysR transcriptional regulatory family.</text>
</comment>
<dbReference type="SUPFAM" id="SSF53850">
    <property type="entry name" value="Periplasmic binding protein-like II"/>
    <property type="match status" value="1"/>
</dbReference>
<name>Q0F0J5_9PROT</name>
<dbReference type="InterPro" id="IPR036388">
    <property type="entry name" value="WH-like_DNA-bd_sf"/>
</dbReference>
<dbReference type="Pfam" id="PF03466">
    <property type="entry name" value="LysR_substrate"/>
    <property type="match status" value="1"/>
</dbReference>
<keyword evidence="4" id="KW-0804">Transcription</keyword>
<dbReference type="PANTHER" id="PTHR30537:SF3">
    <property type="entry name" value="TRANSCRIPTIONAL REGULATORY PROTEIN"/>
    <property type="match status" value="1"/>
</dbReference>
<keyword evidence="3" id="KW-0238">DNA-binding</keyword>
<dbReference type="Pfam" id="PF00126">
    <property type="entry name" value="HTH_1"/>
    <property type="match status" value="1"/>
</dbReference>
<comment type="caution">
    <text evidence="6">The sequence shown here is derived from an EMBL/GenBank/DDBJ whole genome shotgun (WGS) entry which is preliminary data.</text>
</comment>
<evidence type="ECO:0000256" key="4">
    <source>
        <dbReference type="ARBA" id="ARBA00023163"/>
    </source>
</evidence>
<keyword evidence="2" id="KW-0805">Transcription regulation</keyword>
<dbReference type="RefSeq" id="WP_009851654.1">
    <property type="nucleotide sequence ID" value="NZ_DS022295.1"/>
</dbReference>
<dbReference type="GO" id="GO:0006351">
    <property type="term" value="P:DNA-templated transcription"/>
    <property type="evidence" value="ECO:0007669"/>
    <property type="project" value="TreeGrafter"/>
</dbReference>
<dbReference type="InParanoid" id="Q0F0J5"/>
<dbReference type="GO" id="GO:0003700">
    <property type="term" value="F:DNA-binding transcription factor activity"/>
    <property type="evidence" value="ECO:0007669"/>
    <property type="project" value="InterPro"/>
</dbReference>
<dbReference type="OrthoDB" id="5298401at2"/>
<reference evidence="6 7" key="1">
    <citation type="submission" date="2006-09" db="EMBL/GenBank/DDBJ databases">
        <authorList>
            <person name="Emerson D."/>
            <person name="Ferriera S."/>
            <person name="Johnson J."/>
            <person name="Kravitz S."/>
            <person name="Halpern A."/>
            <person name="Remington K."/>
            <person name="Beeson K."/>
            <person name="Tran B."/>
            <person name="Rogers Y.-H."/>
            <person name="Friedman R."/>
            <person name="Venter J.C."/>
        </authorList>
    </citation>
    <scope>NUCLEOTIDE SEQUENCE [LARGE SCALE GENOMIC DNA]</scope>
    <source>
        <strain evidence="6 7">PV-1</strain>
    </source>
</reference>
<dbReference type="Proteomes" id="UP000005297">
    <property type="component" value="Unassembled WGS sequence"/>
</dbReference>
<dbReference type="eggNOG" id="COG0583">
    <property type="taxonomic scope" value="Bacteria"/>
</dbReference>
<dbReference type="InterPro" id="IPR000847">
    <property type="entry name" value="LysR_HTH_N"/>
</dbReference>
<evidence type="ECO:0000256" key="3">
    <source>
        <dbReference type="ARBA" id="ARBA00023125"/>
    </source>
</evidence>